<reference evidence="2 3" key="1">
    <citation type="journal article" date="2013" name="Curr. Biol.">
        <title>The Genome of the Foraminiferan Reticulomyxa filosa.</title>
        <authorList>
            <person name="Glockner G."/>
            <person name="Hulsmann N."/>
            <person name="Schleicher M."/>
            <person name="Noegel A.A."/>
            <person name="Eichinger L."/>
            <person name="Gallinger C."/>
            <person name="Pawlowski J."/>
            <person name="Sierra R."/>
            <person name="Euteneuer U."/>
            <person name="Pillet L."/>
            <person name="Moustafa A."/>
            <person name="Platzer M."/>
            <person name="Groth M."/>
            <person name="Szafranski K."/>
            <person name="Schliwa M."/>
        </authorList>
    </citation>
    <scope>NUCLEOTIDE SEQUENCE [LARGE SCALE GENOMIC DNA]</scope>
</reference>
<dbReference type="Proteomes" id="UP000023152">
    <property type="component" value="Unassembled WGS sequence"/>
</dbReference>
<dbReference type="AlphaFoldDB" id="X6MKF7"/>
<comment type="caution">
    <text evidence="2">The sequence shown here is derived from an EMBL/GenBank/DDBJ whole genome shotgun (WGS) entry which is preliminary data.</text>
</comment>
<evidence type="ECO:0000313" key="2">
    <source>
        <dbReference type="EMBL" id="ETO14136.1"/>
    </source>
</evidence>
<feature type="compositionally biased region" description="Basic and acidic residues" evidence="1">
    <location>
        <begin position="22"/>
        <end position="36"/>
    </location>
</feature>
<accession>X6MKF7</accession>
<sequence length="237" mass="28027">MKGAEDGHWKTFCKYTTKRKKTQETEKEKPKTKRDESDEGVDTDAKSSRENSQKKAKEENTKKEEHKKQDAQGLLGKTNDEDNKIAYDLNLLDQIHTAFISQSNIFILKLCHLCKAQKSWSHFFFKILFIFQYKTKNTRRSTYLFSWGNKKYWDTKTKRFERLSINEEIRKKIYEIEISYCNGDNIHLKQFFEEQVQISVDVNVNTLLSSKFNHTIKLDICTNFYKSIVSDIICTVS</sequence>
<keyword evidence="3" id="KW-1185">Reference proteome</keyword>
<proteinExistence type="predicted"/>
<gene>
    <name evidence="2" type="ORF">RFI_23229</name>
</gene>
<protein>
    <submittedName>
        <fullName evidence="2">Uncharacterized protein</fullName>
    </submittedName>
</protein>
<feature type="compositionally biased region" description="Basic and acidic residues" evidence="1">
    <location>
        <begin position="43"/>
        <end position="70"/>
    </location>
</feature>
<organism evidence="2 3">
    <name type="scientific">Reticulomyxa filosa</name>
    <dbReference type="NCBI Taxonomy" id="46433"/>
    <lineage>
        <taxon>Eukaryota</taxon>
        <taxon>Sar</taxon>
        <taxon>Rhizaria</taxon>
        <taxon>Retaria</taxon>
        <taxon>Foraminifera</taxon>
        <taxon>Monothalamids</taxon>
        <taxon>Reticulomyxidae</taxon>
        <taxon>Reticulomyxa</taxon>
    </lineage>
</organism>
<evidence type="ECO:0000256" key="1">
    <source>
        <dbReference type="SAM" id="MobiDB-lite"/>
    </source>
</evidence>
<name>X6MKF7_RETFI</name>
<feature type="region of interest" description="Disordered" evidence="1">
    <location>
        <begin position="17"/>
        <end position="77"/>
    </location>
</feature>
<evidence type="ECO:0000313" key="3">
    <source>
        <dbReference type="Proteomes" id="UP000023152"/>
    </source>
</evidence>
<dbReference type="EMBL" id="ASPP01020192">
    <property type="protein sequence ID" value="ETO14136.1"/>
    <property type="molecule type" value="Genomic_DNA"/>
</dbReference>